<comment type="caution">
    <text evidence="2">The sequence shown here is derived from an EMBL/GenBank/DDBJ whole genome shotgun (WGS) entry which is preliminary data.</text>
</comment>
<dbReference type="Proteomes" id="UP000284842">
    <property type="component" value="Unassembled WGS sequence"/>
</dbReference>
<feature type="coiled-coil region" evidence="1">
    <location>
        <begin position="212"/>
        <end position="284"/>
    </location>
</feature>
<accession>A0A409YX48</accession>
<protein>
    <submittedName>
        <fullName evidence="2">Uncharacterized protein</fullName>
    </submittedName>
</protein>
<dbReference type="InParanoid" id="A0A409YX48"/>
<evidence type="ECO:0000256" key="1">
    <source>
        <dbReference type="SAM" id="Coils"/>
    </source>
</evidence>
<name>A0A409YX48_9AGAR</name>
<keyword evidence="1" id="KW-0175">Coiled coil</keyword>
<evidence type="ECO:0000313" key="3">
    <source>
        <dbReference type="Proteomes" id="UP000284842"/>
    </source>
</evidence>
<gene>
    <name evidence="2" type="ORF">CVT24_006965</name>
</gene>
<sequence>MTSGAVLQLDQDWSNWEVYKVVTLARLYSQGLAGNVHRDVNPGAIIYHNKNWYHTSDSSCSKPLEPHLAQHYRNEMDKYLKNEGTGTLILFETLPLFVFEQISSLNSLKQKWSTLETISAGIKQAWHTEVGLERPISSRLIEKSNVQQKLLYKLQTMKYMDGPLIEHIHKMIDMRAKLASYDIEITSTGMADILRASVLGSDLEVEWPASTLQTLRDDNDRVQQAKEKAEEEVKKIKQTLYEREMEIKELNYKLTASEARIEALEEELKAERKKREELEQELAQI</sequence>
<proteinExistence type="predicted"/>
<dbReference type="OrthoDB" id="10450518at2759"/>
<keyword evidence="3" id="KW-1185">Reference proteome</keyword>
<organism evidence="2 3">
    <name type="scientific">Panaeolus cyanescens</name>
    <dbReference type="NCBI Taxonomy" id="181874"/>
    <lineage>
        <taxon>Eukaryota</taxon>
        <taxon>Fungi</taxon>
        <taxon>Dikarya</taxon>
        <taxon>Basidiomycota</taxon>
        <taxon>Agaricomycotina</taxon>
        <taxon>Agaricomycetes</taxon>
        <taxon>Agaricomycetidae</taxon>
        <taxon>Agaricales</taxon>
        <taxon>Agaricineae</taxon>
        <taxon>Galeropsidaceae</taxon>
        <taxon>Panaeolus</taxon>
    </lineage>
</organism>
<dbReference type="EMBL" id="NHTK01000404">
    <property type="protein sequence ID" value="PPR07596.1"/>
    <property type="molecule type" value="Genomic_DNA"/>
</dbReference>
<evidence type="ECO:0000313" key="2">
    <source>
        <dbReference type="EMBL" id="PPR07596.1"/>
    </source>
</evidence>
<dbReference type="AlphaFoldDB" id="A0A409YX48"/>
<reference evidence="2 3" key="1">
    <citation type="journal article" date="2018" name="Evol. Lett.">
        <title>Horizontal gene cluster transfer increased hallucinogenic mushroom diversity.</title>
        <authorList>
            <person name="Reynolds H.T."/>
            <person name="Vijayakumar V."/>
            <person name="Gluck-Thaler E."/>
            <person name="Korotkin H.B."/>
            <person name="Matheny P.B."/>
            <person name="Slot J.C."/>
        </authorList>
    </citation>
    <scope>NUCLEOTIDE SEQUENCE [LARGE SCALE GENOMIC DNA]</scope>
    <source>
        <strain evidence="2 3">2629</strain>
    </source>
</reference>